<dbReference type="GO" id="GO:0005886">
    <property type="term" value="C:plasma membrane"/>
    <property type="evidence" value="ECO:0007669"/>
    <property type="project" value="UniProtKB-SubCell"/>
</dbReference>
<keyword evidence="5" id="KW-1185">Reference proteome</keyword>
<evidence type="ECO:0000256" key="3">
    <source>
        <dbReference type="SAM" id="MobiDB-lite"/>
    </source>
</evidence>
<feature type="repeat" description="ANK" evidence="2">
    <location>
        <begin position="476"/>
        <end position="496"/>
    </location>
</feature>
<dbReference type="Gene3D" id="1.25.40.20">
    <property type="entry name" value="Ankyrin repeat-containing domain"/>
    <property type="match status" value="3"/>
</dbReference>
<evidence type="ECO:0000256" key="2">
    <source>
        <dbReference type="PROSITE-ProRule" id="PRU00023"/>
    </source>
</evidence>
<dbReference type="PANTHER" id="PTHR24121">
    <property type="entry name" value="NO MECHANORECEPTOR POTENTIAL C, ISOFORM D-RELATED"/>
    <property type="match status" value="1"/>
</dbReference>
<sequence>MSWMNDDQIALNIGEDITSSEIQSSEPTDGVDEAGGMCLSKKTIDLIKENSSSLYDNDNDAGGRRIKDSFLRQEIPMGNTLLHAAAQCGNENLVENIIRIKRELVHAENKKGDTPLHVAARGGRVSILRKLLVECLSSFPYSQYPVDALDLILVRNKLGNTFFHEALLNGCKDVTGVLDETLIEDGFKELVQRVALFPTNSENKSVLYLAIELGYKEFVLEALDKLMINYPALNVLIQKHPELLENFPHIILSTKPSLPPRPHYQEILESTQFHVLIDMKMNIMRERQQRHLPRSSKDSTKDLEEPIDVKMMREKKQKHLPRSSQDSTHDHEEVKNSPLIMAILKKDKDILVKILSTLRQWIHVKGAEGKLPIHFAASIGYVHGVEELLRTCISCNMGRDKHGLSPLHMACAGGHTKVVKKLLEHEHCPDPREILDNRGRNMAHIAAVMGKFNVIRYILQDGKHGLVEMLNDKDYDGNSPLHLATLHSHPKVVHALTCDTRVVLTSVNENKETALDASLKYSFQNPTLCQATAGVDRTKIC</sequence>
<dbReference type="SUPFAM" id="SSF48403">
    <property type="entry name" value="Ankyrin repeat"/>
    <property type="match status" value="1"/>
</dbReference>
<dbReference type="Proteomes" id="UP001603857">
    <property type="component" value="Unassembled WGS sequence"/>
</dbReference>
<keyword evidence="2" id="KW-0040">ANK repeat</keyword>
<dbReference type="SMART" id="SM00248">
    <property type="entry name" value="ANK"/>
    <property type="match status" value="8"/>
</dbReference>
<evidence type="ECO:0000256" key="1">
    <source>
        <dbReference type="ARBA" id="ARBA00004413"/>
    </source>
</evidence>
<feature type="repeat" description="ANK" evidence="2">
    <location>
        <begin position="111"/>
        <end position="132"/>
    </location>
</feature>
<dbReference type="PROSITE" id="PS50297">
    <property type="entry name" value="ANK_REP_REGION"/>
    <property type="match status" value="3"/>
</dbReference>
<name>A0ABD1M5D4_9FABA</name>
<dbReference type="InterPro" id="IPR036770">
    <property type="entry name" value="Ankyrin_rpt-contain_sf"/>
</dbReference>
<dbReference type="InterPro" id="IPR002110">
    <property type="entry name" value="Ankyrin_rpt"/>
</dbReference>
<dbReference type="PROSITE" id="PS50088">
    <property type="entry name" value="ANK_REPEAT"/>
    <property type="match status" value="3"/>
</dbReference>
<dbReference type="Pfam" id="PF12796">
    <property type="entry name" value="Ank_2"/>
    <property type="match status" value="2"/>
</dbReference>
<feature type="region of interest" description="Disordered" evidence="3">
    <location>
        <begin position="288"/>
        <end position="334"/>
    </location>
</feature>
<comment type="caution">
    <text evidence="4">The sequence shown here is derived from an EMBL/GenBank/DDBJ whole genome shotgun (WGS) entry which is preliminary data.</text>
</comment>
<evidence type="ECO:0000313" key="4">
    <source>
        <dbReference type="EMBL" id="KAL2330973.1"/>
    </source>
</evidence>
<dbReference type="EMBL" id="JBGMDY010000006">
    <property type="protein sequence ID" value="KAL2330973.1"/>
    <property type="molecule type" value="Genomic_DNA"/>
</dbReference>
<reference evidence="4 5" key="1">
    <citation type="submission" date="2024-08" db="EMBL/GenBank/DDBJ databases">
        <title>Insights into the chromosomal genome structure of Flemingia macrophylla.</title>
        <authorList>
            <person name="Ding Y."/>
            <person name="Zhao Y."/>
            <person name="Bi W."/>
            <person name="Wu M."/>
            <person name="Zhao G."/>
            <person name="Gong Y."/>
            <person name="Li W."/>
            <person name="Zhang P."/>
        </authorList>
    </citation>
    <scope>NUCLEOTIDE SEQUENCE [LARGE SCALE GENOMIC DNA]</scope>
    <source>
        <strain evidence="4">DYQJB</strain>
        <tissue evidence="4">Leaf</tissue>
    </source>
</reference>
<comment type="subcellular location">
    <subcellularLocation>
        <location evidence="1">Cell membrane</location>
        <topology evidence="1">Peripheral membrane protein</topology>
        <orientation evidence="1">Cytoplasmic side</orientation>
    </subcellularLocation>
</comment>
<dbReference type="AlphaFoldDB" id="A0ABD1M5D4"/>
<organism evidence="4 5">
    <name type="scientific">Flemingia macrophylla</name>
    <dbReference type="NCBI Taxonomy" id="520843"/>
    <lineage>
        <taxon>Eukaryota</taxon>
        <taxon>Viridiplantae</taxon>
        <taxon>Streptophyta</taxon>
        <taxon>Embryophyta</taxon>
        <taxon>Tracheophyta</taxon>
        <taxon>Spermatophyta</taxon>
        <taxon>Magnoliopsida</taxon>
        <taxon>eudicotyledons</taxon>
        <taxon>Gunneridae</taxon>
        <taxon>Pentapetalae</taxon>
        <taxon>rosids</taxon>
        <taxon>fabids</taxon>
        <taxon>Fabales</taxon>
        <taxon>Fabaceae</taxon>
        <taxon>Papilionoideae</taxon>
        <taxon>50 kb inversion clade</taxon>
        <taxon>NPAAA clade</taxon>
        <taxon>indigoferoid/millettioid clade</taxon>
        <taxon>Phaseoleae</taxon>
        <taxon>Flemingia</taxon>
    </lineage>
</organism>
<accession>A0ABD1M5D4</accession>
<proteinExistence type="predicted"/>
<feature type="repeat" description="ANK" evidence="2">
    <location>
        <begin position="402"/>
        <end position="425"/>
    </location>
</feature>
<protein>
    <submittedName>
        <fullName evidence="4">Uncharacterized protein</fullName>
    </submittedName>
</protein>
<feature type="compositionally biased region" description="Basic and acidic residues" evidence="3">
    <location>
        <begin position="288"/>
        <end position="314"/>
    </location>
</feature>
<dbReference type="PANTHER" id="PTHR24121:SF22">
    <property type="entry name" value="PROTEIN ACCELERATED CELL DEATH 6-LIKE"/>
    <property type="match status" value="1"/>
</dbReference>
<gene>
    <name evidence="4" type="ORF">Fmac_018554</name>
</gene>
<evidence type="ECO:0000313" key="5">
    <source>
        <dbReference type="Proteomes" id="UP001603857"/>
    </source>
</evidence>